<dbReference type="EMBL" id="JABENB010000003">
    <property type="protein sequence ID" value="NNG40767.1"/>
    <property type="molecule type" value="Genomic_DNA"/>
</dbReference>
<evidence type="ECO:0000259" key="2">
    <source>
        <dbReference type="Pfam" id="PF13454"/>
    </source>
</evidence>
<accession>A0A849ALV4</accession>
<dbReference type="Proteomes" id="UP000557772">
    <property type="component" value="Unassembled WGS sequence"/>
</dbReference>
<dbReference type="SUPFAM" id="SSF51905">
    <property type="entry name" value="FAD/NAD(P)-binding domain"/>
    <property type="match status" value="2"/>
</dbReference>
<dbReference type="Gene3D" id="3.50.50.60">
    <property type="entry name" value="FAD/NAD(P)-binding domain"/>
    <property type="match status" value="1"/>
</dbReference>
<comment type="caution">
    <text evidence="3">The sequence shown here is derived from an EMBL/GenBank/DDBJ whole genome shotgun (WGS) entry which is preliminary data.</text>
</comment>
<feature type="region of interest" description="Disordered" evidence="1">
    <location>
        <begin position="617"/>
        <end position="653"/>
    </location>
</feature>
<organism evidence="3 4">
    <name type="scientific">Flexivirga aerilata</name>
    <dbReference type="NCBI Taxonomy" id="1656889"/>
    <lineage>
        <taxon>Bacteria</taxon>
        <taxon>Bacillati</taxon>
        <taxon>Actinomycetota</taxon>
        <taxon>Actinomycetes</taxon>
        <taxon>Micrococcales</taxon>
        <taxon>Dermacoccaceae</taxon>
        <taxon>Flexivirga</taxon>
    </lineage>
</organism>
<evidence type="ECO:0000313" key="3">
    <source>
        <dbReference type="EMBL" id="NNG40767.1"/>
    </source>
</evidence>
<name>A0A849ALV4_9MICO</name>
<dbReference type="RefSeq" id="WP_171157507.1">
    <property type="nucleotide sequence ID" value="NZ_JABENB010000003.1"/>
</dbReference>
<keyword evidence="4" id="KW-1185">Reference proteome</keyword>
<dbReference type="AlphaFoldDB" id="A0A849ALV4"/>
<dbReference type="InterPro" id="IPR036188">
    <property type="entry name" value="FAD/NAD-bd_sf"/>
</dbReference>
<dbReference type="InterPro" id="IPR052189">
    <property type="entry name" value="L-asp_N-monooxygenase_NS-form"/>
</dbReference>
<dbReference type="PANTHER" id="PTHR40254">
    <property type="entry name" value="BLR0577 PROTEIN"/>
    <property type="match status" value="1"/>
</dbReference>
<reference evidence="3 4" key="1">
    <citation type="submission" date="2020-05" db="EMBL/GenBank/DDBJ databases">
        <title>Flexivirga sp. ID2601S isolated from air conditioner.</title>
        <authorList>
            <person name="Kim D.H."/>
        </authorList>
    </citation>
    <scope>NUCLEOTIDE SEQUENCE [LARGE SCALE GENOMIC DNA]</scope>
    <source>
        <strain evidence="3 4">ID2601S</strain>
    </source>
</reference>
<proteinExistence type="predicted"/>
<sequence length="653" mass="72188">MTAQAAVVIVGGGFSGTVTAMRLARHTTIPLRITVLEKEPGTMFGGLAYGWDVTTWDHMLNIQAGRITLFRERAEDFLIWANGEADRAHWPDRWRYRRFEISTVVPRRIFKQYLQERLDTAVQESGGLVELEIRYGRVTALAGQRGQHVLNYIDHANGSVNTIHAGSVVLATGHLPPQTPPFLEVANGHPGYLADQYVPSAQQWFAELNQDAEVIVWGSALSAFDAVVSLVHHGYRGRITICSRGGNMHDTYPADHQHDIWQVRRPPFLDKQVLTAQDVVVGVEREFQHLKDTIPGARRLTQAVFAERVMKAWEPYVVELAARLDPAQVTWLLDRYKSLIVTNRTSTVPEIGDVVRERMVDYPGAPAMIRQVATPVDGVGVKDGRFVVTFGDGKVLCADYMVNAMGNRADYRVSHNELWSKLVGHGDGRLVAAHPVTGRGIEVTEDGRPVAPCGTPASGVFCVGPMRQGDEITRRGRLGAFVFSIGTLRNQCFEVAAAVLHHLMTEDGAGVEQLEPRHAQLYAKAQAWVQEDLDETVRDYLTGSDPAGRRASWHDAERRVSAAVVSMSIEADVSEQTVRALFRAAWRQLEIDVIHGICDIRKLSTWQGETFQSMALRQGDTAGGDATTRHASGTPEMQDDSLATHTVDMAAAQ</sequence>
<gene>
    <name evidence="3" type="ORF">HJ588_16000</name>
</gene>
<dbReference type="Pfam" id="PF13454">
    <property type="entry name" value="NAD_binding_9"/>
    <property type="match status" value="1"/>
</dbReference>
<evidence type="ECO:0000256" key="1">
    <source>
        <dbReference type="SAM" id="MobiDB-lite"/>
    </source>
</evidence>
<dbReference type="PANTHER" id="PTHR40254:SF1">
    <property type="entry name" value="BLR0577 PROTEIN"/>
    <property type="match status" value="1"/>
</dbReference>
<protein>
    <submittedName>
        <fullName evidence="3">FAD-dependent oxidoreductase</fullName>
    </submittedName>
</protein>
<evidence type="ECO:0000313" key="4">
    <source>
        <dbReference type="Proteomes" id="UP000557772"/>
    </source>
</evidence>
<feature type="domain" description="FAD-dependent urate hydroxylase HpyO/Asp monooxygenase CreE-like FAD/NAD(P)-binding" evidence="2">
    <location>
        <begin position="8"/>
        <end position="174"/>
    </location>
</feature>
<dbReference type="InterPro" id="IPR038732">
    <property type="entry name" value="HpyO/CreE_NAD-binding"/>
</dbReference>